<sequence>MMTRFSRRALPAVAAAVLLAACSGGGGSAGAAPGPGAAPAIGAASSTGSPAGKGQADPALRSFYGQKLSWAACRNAPKSGGADGSAPRCATLKVPLDYADPSGGTLDVGVARIAAAKPGRRAGSLVVNPGGPGNSGVNTVLYDGRNYDGPLRERYDLVGFDPRGTGLSAPINCLDDRTRDGWLTTDNPGPDHGKLLADACRAKYGTLLEHIGTRDTARDMDVLRAALGEQKLTYLGSSYGSYLGSVYTEEFPDRVGRLVLDGAIDPAKPLAETNIEQYAGFDRALRAFAAHCAEQAQCPFGTDPGKAADKVAEFLDGLKRNPLTTTGGRTLTAAAAWAGVMDVLYGGEAGWDNLADSIGWAMTRGNGDYLMAYADSYNRRDGDGRYGVSADAYTAIYCADGATDVPTGDALQAAYARLAARAPLITRHEPAAALFDPDCRSWPFRSPERAHPIASGAATPIVVVGSTGDPATPYANAEQLTAQLGNAVLLTREGEGHTGYGHSACVRTAVAAYLVDGTVPAAGTRCASDPVL</sequence>
<dbReference type="PROSITE" id="PS51257">
    <property type="entry name" value="PROKAR_LIPOPROTEIN"/>
    <property type="match status" value="1"/>
</dbReference>
<accession>A0ABW0WWF0</accession>
<name>A0ABW0WWF0_9ACTN</name>
<comment type="similarity">
    <text evidence="1">Belongs to the peptidase S33 family.</text>
</comment>
<keyword evidence="7" id="KW-1185">Reference proteome</keyword>
<feature type="signal peptide" evidence="4">
    <location>
        <begin position="1"/>
        <end position="31"/>
    </location>
</feature>
<dbReference type="GO" id="GO:0016787">
    <property type="term" value="F:hydrolase activity"/>
    <property type="evidence" value="ECO:0007669"/>
    <property type="project" value="UniProtKB-KW"/>
</dbReference>
<evidence type="ECO:0000256" key="4">
    <source>
        <dbReference type="SAM" id="SignalP"/>
    </source>
</evidence>
<gene>
    <name evidence="6" type="ORF">ACFP3U_02580</name>
</gene>
<dbReference type="InterPro" id="IPR006311">
    <property type="entry name" value="TAT_signal"/>
</dbReference>
<dbReference type="Pfam" id="PF08386">
    <property type="entry name" value="Abhydrolase_4"/>
    <property type="match status" value="1"/>
</dbReference>
<evidence type="ECO:0000259" key="5">
    <source>
        <dbReference type="Pfam" id="PF08386"/>
    </source>
</evidence>
<dbReference type="PROSITE" id="PS51318">
    <property type="entry name" value="TAT"/>
    <property type="match status" value="1"/>
</dbReference>
<protein>
    <submittedName>
        <fullName evidence="6">Alpha/beta hydrolase</fullName>
    </submittedName>
</protein>
<keyword evidence="3 6" id="KW-0378">Hydrolase</keyword>
<comment type="caution">
    <text evidence="6">The sequence shown here is derived from an EMBL/GenBank/DDBJ whole genome shotgun (WGS) entry which is preliminary data.</text>
</comment>
<evidence type="ECO:0000313" key="6">
    <source>
        <dbReference type="EMBL" id="MFC5661863.1"/>
    </source>
</evidence>
<evidence type="ECO:0000313" key="7">
    <source>
        <dbReference type="Proteomes" id="UP001595975"/>
    </source>
</evidence>
<dbReference type="InterPro" id="IPR013595">
    <property type="entry name" value="Pept_S33_TAP-like_C"/>
</dbReference>
<dbReference type="RefSeq" id="WP_380223705.1">
    <property type="nucleotide sequence ID" value="NZ_JBHSOF010000002.1"/>
</dbReference>
<feature type="domain" description="Peptidase S33 tripeptidyl aminopeptidase-like C-terminal" evidence="5">
    <location>
        <begin position="438"/>
        <end position="526"/>
    </location>
</feature>
<dbReference type="InterPro" id="IPR029058">
    <property type="entry name" value="AB_hydrolase_fold"/>
</dbReference>
<evidence type="ECO:0000256" key="3">
    <source>
        <dbReference type="ARBA" id="ARBA00022801"/>
    </source>
</evidence>
<reference evidence="7" key="1">
    <citation type="journal article" date="2019" name="Int. J. Syst. Evol. Microbiol.">
        <title>The Global Catalogue of Microorganisms (GCM) 10K type strain sequencing project: providing services to taxonomists for standard genome sequencing and annotation.</title>
        <authorList>
            <consortium name="The Broad Institute Genomics Platform"/>
            <consortium name="The Broad Institute Genome Sequencing Center for Infectious Disease"/>
            <person name="Wu L."/>
            <person name="Ma J."/>
        </authorList>
    </citation>
    <scope>NUCLEOTIDE SEQUENCE [LARGE SCALE GENOMIC DNA]</scope>
    <source>
        <strain evidence="7">CGMCC 4.1437</strain>
    </source>
</reference>
<dbReference type="SUPFAM" id="SSF53474">
    <property type="entry name" value="alpha/beta-Hydrolases"/>
    <property type="match status" value="1"/>
</dbReference>
<dbReference type="Proteomes" id="UP001595975">
    <property type="component" value="Unassembled WGS sequence"/>
</dbReference>
<organism evidence="6 7">
    <name type="scientific">Kitasatospora misakiensis</name>
    <dbReference type="NCBI Taxonomy" id="67330"/>
    <lineage>
        <taxon>Bacteria</taxon>
        <taxon>Bacillati</taxon>
        <taxon>Actinomycetota</taxon>
        <taxon>Actinomycetes</taxon>
        <taxon>Kitasatosporales</taxon>
        <taxon>Streptomycetaceae</taxon>
        <taxon>Kitasatospora</taxon>
    </lineage>
</organism>
<feature type="chain" id="PRO_5045850064" evidence="4">
    <location>
        <begin position="32"/>
        <end position="532"/>
    </location>
</feature>
<dbReference type="Gene3D" id="3.40.50.1820">
    <property type="entry name" value="alpha/beta hydrolase"/>
    <property type="match status" value="1"/>
</dbReference>
<keyword evidence="2 4" id="KW-0732">Signal</keyword>
<dbReference type="EMBL" id="JBHSOF010000002">
    <property type="protein sequence ID" value="MFC5661863.1"/>
    <property type="molecule type" value="Genomic_DNA"/>
</dbReference>
<dbReference type="PANTHER" id="PTHR43248">
    <property type="entry name" value="2-SUCCINYL-6-HYDROXY-2,4-CYCLOHEXADIENE-1-CARBOXYLATE SYNTHASE"/>
    <property type="match status" value="1"/>
</dbReference>
<evidence type="ECO:0000256" key="1">
    <source>
        <dbReference type="ARBA" id="ARBA00010088"/>
    </source>
</evidence>
<dbReference type="InterPro" id="IPR051601">
    <property type="entry name" value="Serine_prot/Carboxylest_S33"/>
</dbReference>
<proteinExistence type="inferred from homology"/>
<dbReference type="PANTHER" id="PTHR43248:SF29">
    <property type="entry name" value="TRIPEPTIDYL AMINOPEPTIDASE"/>
    <property type="match status" value="1"/>
</dbReference>
<evidence type="ECO:0000256" key="2">
    <source>
        <dbReference type="ARBA" id="ARBA00022729"/>
    </source>
</evidence>